<dbReference type="EMBL" id="FOQD01000012">
    <property type="protein sequence ID" value="SFI78456.1"/>
    <property type="molecule type" value="Genomic_DNA"/>
</dbReference>
<sequence>MAPRLRLIFAIHNHQPVGNFDGVFAQAYRDAYEPFFDVLDDFPDLPITVHLSGSLLEWLEVHRPEYIDRIRGYLAEGRLELLGGPFFEPILASIPGRDRVGQIRAYTQHLSQLFDTTIRGMWVPERVWEPNFASDIVDAGIEYTILDDSHFRWAGLGEDRLHGYYITENEGRLLKVFPDDEPLRYAIPWAKPVETIAYLKKLAEKHPDTVVSFGDDGEKFGSWPGTKEHVYGKGWLKDMFQAFRDNADWLKVVTMGQAVDEVPPQGKVYLPNASYREMTEWALPTDQQLDYKKIVSELSETPEWKEIKPFFRAGLWRNFLVKYPESNEMYCRSREVSERVHALSTSEAAREQPELFRQARMDLYRGQCNCPYWHGAFGGLYLPHLRNAIYQHLIAADTAVEQLHGRPSRWVEIEASDYNLDARKEIRLSGDKMIAYLAPARGGHLYELDLRTNNVNLLATLNRRPEPYHQTVLEAAGASDDVDDVAFNKHEGVRFKQANLDQKIAYDRWPRKSLVDHFLRPDVDLTEFQLGNGGIGDFVIGVYETRMRRSDNRVEAVMSREGRMGEHWIRIDKTIALDSGNGSQLEITYELSKLPTGVPVHFGVEFNFAAMPSGANDRYYYNGHGAQLGRLETVQSLPPGLRIGLVDEWLGVDASLELTQPAEFWTFPIQTVSQSEGGFELVHQSCTVVPHWKFTADASGRWQVRIQLTADTSMAQARKLADLATARS</sequence>
<feature type="domain" description="Alpha-amylase/4-alpha-glucanotransferase central" evidence="4">
    <location>
        <begin position="314"/>
        <end position="398"/>
    </location>
</feature>
<proteinExistence type="inferred from homology"/>
<reference evidence="7" key="1">
    <citation type="submission" date="2016-10" db="EMBL/GenBank/DDBJ databases">
        <authorList>
            <person name="Varghese N."/>
            <person name="Submissions S."/>
        </authorList>
    </citation>
    <scope>NUCLEOTIDE SEQUENCE [LARGE SCALE GENOMIC DNA]</scope>
    <source>
        <strain evidence="7">DSM 26348</strain>
    </source>
</reference>
<name>A0A1I3L1A8_9PLAN</name>
<dbReference type="OrthoDB" id="8476at2"/>
<dbReference type="InterPro" id="IPR015179">
    <property type="entry name" value="A-amylase/a-glucTrfase_C"/>
</dbReference>
<keyword evidence="7" id="KW-1185">Reference proteome</keyword>
<evidence type="ECO:0000259" key="5">
    <source>
        <dbReference type="Pfam" id="PF09095"/>
    </source>
</evidence>
<dbReference type="GO" id="GO:0003824">
    <property type="term" value="F:catalytic activity"/>
    <property type="evidence" value="ECO:0007669"/>
    <property type="project" value="InterPro"/>
</dbReference>
<evidence type="ECO:0000313" key="7">
    <source>
        <dbReference type="Proteomes" id="UP000199518"/>
    </source>
</evidence>
<dbReference type="GO" id="GO:0005975">
    <property type="term" value="P:carbohydrate metabolic process"/>
    <property type="evidence" value="ECO:0007669"/>
    <property type="project" value="InterPro"/>
</dbReference>
<keyword evidence="2" id="KW-0119">Carbohydrate metabolism</keyword>
<accession>A0A1I3L1A8</accession>
<dbReference type="InterPro" id="IPR014718">
    <property type="entry name" value="GH-type_carb-bd"/>
</dbReference>
<dbReference type="PANTHER" id="PTHR36306">
    <property type="entry name" value="ALPHA-AMYLASE-RELATED-RELATED"/>
    <property type="match status" value="1"/>
</dbReference>
<organism evidence="6 7">
    <name type="scientific">Planctomicrobium piriforme</name>
    <dbReference type="NCBI Taxonomy" id="1576369"/>
    <lineage>
        <taxon>Bacteria</taxon>
        <taxon>Pseudomonadati</taxon>
        <taxon>Planctomycetota</taxon>
        <taxon>Planctomycetia</taxon>
        <taxon>Planctomycetales</taxon>
        <taxon>Planctomycetaceae</taxon>
        <taxon>Planctomicrobium</taxon>
    </lineage>
</organism>
<dbReference type="InterPro" id="IPR011330">
    <property type="entry name" value="Glyco_hydro/deAcase_b/a-brl"/>
</dbReference>
<gene>
    <name evidence="6" type="ORF">SAMN05421753_112107</name>
</gene>
<dbReference type="Gene3D" id="3.20.110.20">
    <property type="match status" value="1"/>
</dbReference>
<dbReference type="PANTHER" id="PTHR36306:SF1">
    <property type="entry name" value="ALPHA-AMYLASE-RELATED"/>
    <property type="match status" value="1"/>
</dbReference>
<dbReference type="Gene3D" id="2.70.98.10">
    <property type="match status" value="1"/>
</dbReference>
<dbReference type="InterPro" id="IPR011013">
    <property type="entry name" value="Gal_mutarotase_sf_dom"/>
</dbReference>
<evidence type="ECO:0000256" key="1">
    <source>
        <dbReference type="ARBA" id="ARBA00006821"/>
    </source>
</evidence>
<dbReference type="InterPro" id="IPR015178">
    <property type="entry name" value="A-amylase/a-glucTrfase_central"/>
</dbReference>
<evidence type="ECO:0000313" key="6">
    <source>
        <dbReference type="EMBL" id="SFI78456.1"/>
    </source>
</evidence>
<dbReference type="Pfam" id="PF03065">
    <property type="entry name" value="Glyco_hydro_57"/>
    <property type="match status" value="1"/>
</dbReference>
<dbReference type="InterPro" id="IPR028995">
    <property type="entry name" value="Glyco_hydro_57/38_cen_sf"/>
</dbReference>
<dbReference type="Pfam" id="PF09094">
    <property type="entry name" value="AmyA-A_glucT_m"/>
    <property type="match status" value="1"/>
</dbReference>
<dbReference type="Pfam" id="PF09095">
    <property type="entry name" value="AmyA-gluTrfs_C"/>
    <property type="match status" value="1"/>
</dbReference>
<dbReference type="AlphaFoldDB" id="A0A1I3L1A8"/>
<dbReference type="SUPFAM" id="SSF74650">
    <property type="entry name" value="Galactose mutarotase-like"/>
    <property type="match status" value="1"/>
</dbReference>
<protein>
    <submittedName>
        <fullName evidence="6">Alpha-amylase</fullName>
    </submittedName>
</protein>
<dbReference type="STRING" id="1576369.SAMN05421753_112107"/>
<dbReference type="InterPro" id="IPR052046">
    <property type="entry name" value="GH57_Enzymes"/>
</dbReference>
<feature type="domain" description="Alpha-amylase/4-alpha-glucanotransferase C-terminal" evidence="5">
    <location>
        <begin position="417"/>
        <end position="706"/>
    </location>
</feature>
<dbReference type="SUPFAM" id="SSF88688">
    <property type="entry name" value="Families 57/38 glycoside transferase middle domain"/>
    <property type="match status" value="1"/>
</dbReference>
<evidence type="ECO:0000256" key="2">
    <source>
        <dbReference type="ARBA" id="ARBA00023277"/>
    </source>
</evidence>
<comment type="similarity">
    <text evidence="1">Belongs to the glycosyl hydrolase 57 family.</text>
</comment>
<evidence type="ECO:0000259" key="3">
    <source>
        <dbReference type="Pfam" id="PF03065"/>
    </source>
</evidence>
<dbReference type="Proteomes" id="UP000199518">
    <property type="component" value="Unassembled WGS sequence"/>
</dbReference>
<dbReference type="InterPro" id="IPR004300">
    <property type="entry name" value="Glyco_hydro_57_N"/>
</dbReference>
<dbReference type="CDD" id="cd10793">
    <property type="entry name" value="GH57N_TLGT_like"/>
    <property type="match status" value="1"/>
</dbReference>
<feature type="domain" description="Glycoside hydrolase family 57 N-terminal" evidence="3">
    <location>
        <begin position="23"/>
        <end position="271"/>
    </location>
</feature>
<dbReference type="GO" id="GO:0030246">
    <property type="term" value="F:carbohydrate binding"/>
    <property type="evidence" value="ECO:0007669"/>
    <property type="project" value="InterPro"/>
</dbReference>
<evidence type="ECO:0000259" key="4">
    <source>
        <dbReference type="Pfam" id="PF09094"/>
    </source>
</evidence>
<dbReference type="SUPFAM" id="SSF88713">
    <property type="entry name" value="Glycoside hydrolase/deacetylase"/>
    <property type="match status" value="1"/>
</dbReference>
<dbReference type="RefSeq" id="WP_092052070.1">
    <property type="nucleotide sequence ID" value="NZ_FOQD01000012.1"/>
</dbReference>